<evidence type="ECO:0000256" key="1">
    <source>
        <dbReference type="SAM" id="MobiDB-lite"/>
    </source>
</evidence>
<comment type="caution">
    <text evidence="2">The sequence shown here is derived from an EMBL/GenBank/DDBJ whole genome shotgun (WGS) entry which is preliminary data.</text>
</comment>
<feature type="region of interest" description="Disordered" evidence="1">
    <location>
        <begin position="75"/>
        <end position="95"/>
    </location>
</feature>
<dbReference type="Proteomes" id="UP001159363">
    <property type="component" value="Chromosome 14"/>
</dbReference>
<proteinExistence type="predicted"/>
<feature type="region of interest" description="Disordered" evidence="1">
    <location>
        <begin position="485"/>
        <end position="507"/>
    </location>
</feature>
<keyword evidence="3" id="KW-1185">Reference proteome</keyword>
<feature type="region of interest" description="Disordered" evidence="1">
    <location>
        <begin position="416"/>
        <end position="470"/>
    </location>
</feature>
<name>A0ABQ9G915_9NEOP</name>
<organism evidence="2 3">
    <name type="scientific">Dryococelus australis</name>
    <dbReference type="NCBI Taxonomy" id="614101"/>
    <lineage>
        <taxon>Eukaryota</taxon>
        <taxon>Metazoa</taxon>
        <taxon>Ecdysozoa</taxon>
        <taxon>Arthropoda</taxon>
        <taxon>Hexapoda</taxon>
        <taxon>Insecta</taxon>
        <taxon>Pterygota</taxon>
        <taxon>Neoptera</taxon>
        <taxon>Polyneoptera</taxon>
        <taxon>Phasmatodea</taxon>
        <taxon>Verophasmatodea</taxon>
        <taxon>Anareolatae</taxon>
        <taxon>Phasmatidae</taxon>
        <taxon>Eurycanthinae</taxon>
        <taxon>Dryococelus</taxon>
    </lineage>
</organism>
<reference evidence="2 3" key="1">
    <citation type="submission" date="2023-02" db="EMBL/GenBank/DDBJ databases">
        <title>LHISI_Scaffold_Assembly.</title>
        <authorList>
            <person name="Stuart O.P."/>
            <person name="Cleave R."/>
            <person name="Magrath M.J.L."/>
            <person name="Mikheyev A.S."/>
        </authorList>
    </citation>
    <scope>NUCLEOTIDE SEQUENCE [LARGE SCALE GENOMIC DNA]</scope>
    <source>
        <strain evidence="2">Daus_M_001</strain>
        <tissue evidence="2">Leg muscle</tissue>
    </source>
</reference>
<evidence type="ECO:0000313" key="2">
    <source>
        <dbReference type="EMBL" id="KAJ8867928.1"/>
    </source>
</evidence>
<accession>A0ABQ9G915</accession>
<evidence type="ECO:0000313" key="3">
    <source>
        <dbReference type="Proteomes" id="UP001159363"/>
    </source>
</evidence>
<feature type="compositionally biased region" description="Polar residues" evidence="1">
    <location>
        <begin position="418"/>
        <end position="455"/>
    </location>
</feature>
<sequence length="691" mass="76153">MPFVGGFSRLSPVSPTQSFRRHSIITSITLIGSQDHDVKSRPNLFAVEFTEAGVSAGGNIGVVFVRHCARTDPLRPSAARPDYPGPEPAISSRRELQRAVNKITHVRWKRRAGLLSIARSSKSQLCSRTCTATRAVVALAARPLTSPPERTGLDSRRRRRDDDAGRRVFLGDLPFLPPLHSDAASFSPRITLTGCQCVDVKGPMYWNRYGGNSARLARRSDEALGVRVIVARIARFLTLDAQLHSPLKSRQNPFDNFTRSPDVTSFYVTSHALLPGAVAVDPSHPPRRRGCILIPRYGKPVNNGQAVGLSRYSVPRMRHGPSPLLEVSMGLATTQECSGETGWRLGPPRRITRWPAVFDGGRLAECARAKISVEDDWRLRDDGERGVRGLNGRERTRTTTATNKLNTVSRVYGGLQSPALSQIKPRNSRSSIHWHSGSEATSDQGSRATTSSDPYTISDPVPTLAGSARRGGNWTARSHCLSDSHVVHGSRGTKPATRMRDERAGGAAKRRRIQLVCPTSHLKSPAIAWRFLFKWVGVAHSQLKNNYRRKIMGILAEGYRGSERRSRPAGPHVVTSPSAILDFEVCAFSSCWWLVHFYASKHLSNFALISVPRPDGVSSNVRFRTANFGGFEMNFISISSPVLSSNSATGFCVDLRSDLGLSWEPRWCNRAFVTGSQCTRLVRQSPFPKKA</sequence>
<gene>
    <name evidence="2" type="ORF">PR048_031737</name>
</gene>
<protein>
    <submittedName>
        <fullName evidence="2">Uncharacterized protein</fullName>
    </submittedName>
</protein>
<dbReference type="EMBL" id="JARBHB010000015">
    <property type="protein sequence ID" value="KAJ8867928.1"/>
    <property type="molecule type" value="Genomic_DNA"/>
</dbReference>